<dbReference type="InterPro" id="IPR035969">
    <property type="entry name" value="Rab-GAP_TBC_sf"/>
</dbReference>
<dbReference type="PANTHER" id="PTHR47219:SF9">
    <property type="entry name" value="GTPASE ACTIVATING PROTEIN AND CENTROSOME-ASSOCIATED, ISOFORM B"/>
    <property type="match status" value="1"/>
</dbReference>
<dbReference type="SUPFAM" id="SSF47923">
    <property type="entry name" value="Ypt/Rab-GAP domain of gyp1p"/>
    <property type="match status" value="2"/>
</dbReference>
<dbReference type="PROSITE" id="PS50086">
    <property type="entry name" value="TBC_RABGAP"/>
    <property type="match status" value="1"/>
</dbReference>
<feature type="compositionally biased region" description="Basic residues" evidence="1">
    <location>
        <begin position="201"/>
        <end position="219"/>
    </location>
</feature>
<feature type="domain" description="Rab-GAP TBC" evidence="2">
    <location>
        <begin position="665"/>
        <end position="857"/>
    </location>
</feature>
<dbReference type="EMBL" id="NJEU01001110">
    <property type="protein sequence ID" value="PHH68537.1"/>
    <property type="molecule type" value="Genomic_DNA"/>
</dbReference>
<dbReference type="InterPro" id="IPR000195">
    <property type="entry name" value="Rab-GAP-TBC_dom"/>
</dbReference>
<dbReference type="Gene3D" id="1.10.472.80">
    <property type="entry name" value="Ypt/Rab-GAP domain of gyp1p, domain 3"/>
    <property type="match status" value="1"/>
</dbReference>
<dbReference type="Gene3D" id="1.10.8.270">
    <property type="entry name" value="putative rabgap domain of human tbc1 domain family member 14 like domains"/>
    <property type="match status" value="1"/>
</dbReference>
<feature type="compositionally biased region" description="Low complexity" evidence="1">
    <location>
        <begin position="181"/>
        <end position="191"/>
    </location>
</feature>
<accession>A0A2C5YIF9</accession>
<dbReference type="FunFam" id="1.10.472.80:FF:000055">
    <property type="entry name" value="TBC domain-containing protein C1778.09"/>
    <property type="match status" value="1"/>
</dbReference>
<keyword evidence="4" id="KW-1185">Reference proteome</keyword>
<dbReference type="FunFam" id="1.10.8.270:FF:000023">
    <property type="entry name" value="TBC domain-containing protein C1778.09"/>
    <property type="match status" value="1"/>
</dbReference>
<feature type="region of interest" description="Disordered" evidence="1">
    <location>
        <begin position="33"/>
        <end position="265"/>
    </location>
</feature>
<dbReference type="OrthoDB" id="294251at2759"/>
<feature type="compositionally biased region" description="Polar residues" evidence="1">
    <location>
        <begin position="552"/>
        <end position="562"/>
    </location>
</feature>
<feature type="compositionally biased region" description="Low complexity" evidence="1">
    <location>
        <begin position="51"/>
        <end position="88"/>
    </location>
</feature>
<dbReference type="Pfam" id="PF00566">
    <property type="entry name" value="RabGAP-TBC"/>
    <property type="match status" value="1"/>
</dbReference>
<feature type="compositionally biased region" description="Pro residues" evidence="1">
    <location>
        <begin position="37"/>
        <end position="47"/>
    </location>
</feature>
<evidence type="ECO:0000313" key="3">
    <source>
        <dbReference type="EMBL" id="PHH68537.1"/>
    </source>
</evidence>
<protein>
    <recommendedName>
        <fullName evidence="2">Rab-GAP TBC domain-containing protein</fullName>
    </recommendedName>
</protein>
<feature type="region of interest" description="Disordered" evidence="1">
    <location>
        <begin position="502"/>
        <end position="568"/>
    </location>
</feature>
<reference evidence="3 4" key="1">
    <citation type="submission" date="2017-06" db="EMBL/GenBank/DDBJ databases">
        <title>Ant-infecting Ophiocordyceps genomes reveal a high diversity of potential behavioral manipulation genes and a possible major role for enterotoxins.</title>
        <authorList>
            <person name="De Bekker C."/>
            <person name="Evans H.C."/>
            <person name="Brachmann A."/>
            <person name="Hughes D.P."/>
        </authorList>
    </citation>
    <scope>NUCLEOTIDE SEQUENCE [LARGE SCALE GENOMIC DNA]</scope>
    <source>
        <strain evidence="3 4">1348a</strain>
    </source>
</reference>
<evidence type="ECO:0000256" key="1">
    <source>
        <dbReference type="SAM" id="MobiDB-lite"/>
    </source>
</evidence>
<feature type="compositionally biased region" description="Low complexity" evidence="1">
    <location>
        <begin position="336"/>
        <end position="360"/>
    </location>
</feature>
<feature type="region of interest" description="Disordered" evidence="1">
    <location>
        <begin position="1"/>
        <end position="21"/>
    </location>
</feature>
<feature type="compositionally biased region" description="Polar residues" evidence="1">
    <location>
        <begin position="506"/>
        <end position="520"/>
    </location>
</feature>
<dbReference type="InterPro" id="IPR050302">
    <property type="entry name" value="Rab_GAP_TBC_domain"/>
</dbReference>
<feature type="compositionally biased region" description="Polar residues" evidence="1">
    <location>
        <begin position="361"/>
        <end position="384"/>
    </location>
</feature>
<feature type="compositionally biased region" description="Basic and acidic residues" evidence="1">
    <location>
        <begin position="113"/>
        <end position="122"/>
    </location>
</feature>
<feature type="region of interest" description="Disordered" evidence="1">
    <location>
        <begin position="327"/>
        <end position="390"/>
    </location>
</feature>
<evidence type="ECO:0000259" key="2">
    <source>
        <dbReference type="PROSITE" id="PS50086"/>
    </source>
</evidence>
<dbReference type="GO" id="GO:0031267">
    <property type="term" value="F:small GTPase binding"/>
    <property type="evidence" value="ECO:0007669"/>
    <property type="project" value="TreeGrafter"/>
</dbReference>
<dbReference type="PANTHER" id="PTHR47219">
    <property type="entry name" value="RAB GTPASE-ACTIVATING PROTEIN 1-LIKE"/>
    <property type="match status" value="1"/>
</dbReference>
<dbReference type="SMART" id="SM00164">
    <property type="entry name" value="TBC"/>
    <property type="match status" value="1"/>
</dbReference>
<organism evidence="3 4">
    <name type="scientific">Ophiocordyceps australis</name>
    <dbReference type="NCBI Taxonomy" id="1399860"/>
    <lineage>
        <taxon>Eukaryota</taxon>
        <taxon>Fungi</taxon>
        <taxon>Dikarya</taxon>
        <taxon>Ascomycota</taxon>
        <taxon>Pezizomycotina</taxon>
        <taxon>Sordariomycetes</taxon>
        <taxon>Hypocreomycetidae</taxon>
        <taxon>Hypocreales</taxon>
        <taxon>Ophiocordycipitaceae</taxon>
        <taxon>Ophiocordyceps</taxon>
    </lineage>
</organism>
<evidence type="ECO:0000313" key="4">
    <source>
        <dbReference type="Proteomes" id="UP000224854"/>
    </source>
</evidence>
<sequence>MPSKFPSMRQPGIGMPRPSFLDDSSLVALRYEKTKPAEPPIPLPPARAPRRACSVASTTKSATTSQTVSSSLSSPAPSPGLVVVAPPSGYVVPAPRPIPPAEQHPALRTSVRALDDRKRDSGHAPTAASSATIPEQDEEDEVHTRAQGSCKHWSSSAAVQRSAHGAPGLRFAGHDAPLPPHGSSCSSSSPSSSPPPSPKPSLRRLLSKHGSLHLTRSRSKSTQSQPAKAAETLAPMQPQPQPQTQTQTPKSLLLRGSAPPLSANGSPACQLPTLATADSLSPAFCPDQCAADFSPLSIAIPTDNLIDDDFMAGFSFSKRGSIMFGGQRAMPSDGTSDALPSLPSLPSSSLSMAPLSQAPSKTQLATHSSSASSLPKDGASTSDATDTAPLPDLRLLPADVEKESLKVRSLYAAADSISWEEGMRHSFCERLEPTPEVPVEETDNDAAAAPLSSGAAISRCASAFSHGPDTLGRETTHLAGGLEDWQDINGADVDRYGFINAPRPTSRISTPTELKSSQFSPRRRNVLHKRDPMGFSSHLGGARMPSRKVSARSLNTQNSEMSIASGRSGRSVLRQASNLLPHNRNRRWMDEAGDMLTVSPSLQDIVEEAQVDKISEAIKRKEWERSEKWRKMAKVVNRGHPDQGQGMEFEFDVRNPKLVERTWKGIPDRWRAAAWWSFLASAAKDHASSASAEHLVAAFYDLLDKSSPDDVQIDLDVPRTINRHIMFRRRYRGGQRLLFRVLHCLSIYFPDTGYVQGMASLAATLLCYFDEEKCFVMLVRMWELRGLNRLYRPGFEGLMAALDEFKTHWLHEQVANRLSELCVDTTAYGTRWYLTLFNLSIPFAAQLRVWDVFLLLGSGDEKQEQNMAETEAGHEAAVPPTGLDVLHATAAALMQALREVLLDADFENAMKALTSWISIKDEELLMKVTKAEWKTHHGKRKA</sequence>
<dbReference type="AlphaFoldDB" id="A0A2C5YIF9"/>
<gene>
    <name evidence="3" type="ORF">CDD82_495</name>
</gene>
<name>A0A2C5YIF9_9HYPO</name>
<comment type="caution">
    <text evidence="3">The sequence shown here is derived from an EMBL/GenBank/DDBJ whole genome shotgun (WGS) entry which is preliminary data.</text>
</comment>
<dbReference type="Proteomes" id="UP000224854">
    <property type="component" value="Unassembled WGS sequence"/>
</dbReference>
<dbReference type="GO" id="GO:0005096">
    <property type="term" value="F:GTPase activator activity"/>
    <property type="evidence" value="ECO:0007669"/>
    <property type="project" value="TreeGrafter"/>
</dbReference>
<proteinExistence type="predicted"/>